<keyword evidence="15" id="KW-1185">Reference proteome</keyword>
<reference evidence="14 15" key="1">
    <citation type="submission" date="2021-12" db="EMBL/GenBank/DDBJ databases">
        <title>Genome sequencing of bacteria with rrn-lacking chromosome and rrn-plasmid.</title>
        <authorList>
            <person name="Anda M."/>
            <person name="Iwasaki W."/>
        </authorList>
    </citation>
    <scope>NUCLEOTIDE SEQUENCE [LARGE SCALE GENOMIC DNA]</scope>
    <source>
        <strain evidence="14 15">NBRC 101262</strain>
        <plasmid evidence="14 15">pPP1</plasmid>
    </source>
</reference>
<sequence>MSAWLRLFPLKKGLKIDYLKAALTFVVLTWGIYFSLNAPLNPTPVVLNNTAATTTFFNPKFVGQQREAAKFGLISQQESKVRFAYGIVSSRQKEASSHGLIAQKEADTNLLNNHEWAAQMRERLEKKWGQDRQVTIKLHEDFCYAELYKGQHLEALYTENMLHNNVQGYAGPIFLGMYIAPGGEIQGIDYIESIETESYLRKIFQTSYLEQYQDLSYGDAHEIDAVSGATITTKAMADATTALLHQAAPMWRAYLSESTSDFNIKALLGYRWIFQAVLIGLLFMIHFQKWYKFTKKGRLIYGCITLLFLGFINNQSFTYISILQPFIGTKLSMFMVIYTSMVVLSAIWGKNTYCKYVCPFGAAQMIALRFSPFKSKKIMISNRQLAAIRYALTLAILTGIIYGFRGWSNFELFPDLFGYQLQNYWFFVAALVIAISMRYPMIWCRMTCPTGCILDTVSDLSERKWAKKSSRGKLPKRTLVQQPAFKKAMAIGVLLFSHLAVDAQVFKISVADNENATPIAGASILIKNTESGQQQLLTTNRNGEARFNYQEGLTATVHHLCYIDQQVKLKKANLRCQLAPDVRSLQQVVVTAQGTPKPVDQSVYKVKLIASPEITKMGAAQLPDLLHFQSGINLSEDPMLGTKIMMQGLGGEHVNVMIDGIPLIGRQDGNIDLSQINLSEIEQIEIIEGPMSVIYGSNALAGTINIISKKHERNKLDIGVRSYAESVGQFQNSLDLNYKSGNHLMGIATSYNYFNGYNSTSEGQRRSHDWRPKTQFQYSPYYQFKNHKIDFKIGLRNFDETISALGDFPAFGSTVYDIQFLTKRYNLYQKLKLNIGEKASLTGLTSYQIFDRNTQHLTKDLINNDEVVTGETSDHFNTLLSRWIFVQNWDRIQLQIGGEYKQDEGSGDKVPENDGLTEVALFSSAEIKLTDQHTLQPGLRYMHNSKFDAPVIYNLHYRWQGAQHWSGRLSMATAFRSPSLKELYMTFVDSNHQIYGNENLLAEEGFNVSAGLSKQVIAGDLQFRLEMNSYYNHLKNGIELMVIPNDDQQGQADYVYGNVQEKKTYGGHFSTKVNWQGQWQLSAEAQVANIGYYMPATAKMEFSPNYNFTLSTEYLWEKTGINTRLDFRYYGQFVQLIPATEEEDSYTQSVRDPYKIMNLTFSKPLWNNAMNLSGGVKNIFNVNQINTSGNSGAHSSGPTMPVAWGRSYFISISYTFKSNKNDN</sequence>
<feature type="transmembrane region" description="Helical" evidence="12">
    <location>
        <begin position="386"/>
        <end position="404"/>
    </location>
</feature>
<feature type="transmembrane region" description="Helical" evidence="12">
    <location>
        <begin position="299"/>
        <end position="320"/>
    </location>
</feature>
<evidence type="ECO:0000313" key="14">
    <source>
        <dbReference type="EMBL" id="BDD00556.1"/>
    </source>
</evidence>
<keyword evidence="3 10" id="KW-1134">Transmembrane beta strand</keyword>
<keyword evidence="7 10" id="KW-0472">Membrane</keyword>
<keyword evidence="8" id="KW-0675">Receptor</keyword>
<evidence type="ECO:0000313" key="15">
    <source>
        <dbReference type="Proteomes" id="UP001354989"/>
    </source>
</evidence>
<evidence type="ECO:0000256" key="6">
    <source>
        <dbReference type="ARBA" id="ARBA00023077"/>
    </source>
</evidence>
<proteinExistence type="inferred from homology"/>
<keyword evidence="2 10" id="KW-0813">Transport</keyword>
<evidence type="ECO:0000256" key="11">
    <source>
        <dbReference type="RuleBase" id="RU003357"/>
    </source>
</evidence>
<keyword evidence="6 11" id="KW-0798">TonB box</keyword>
<dbReference type="Pfam" id="PF00593">
    <property type="entry name" value="TonB_dep_Rec_b-barrel"/>
    <property type="match status" value="1"/>
</dbReference>
<evidence type="ECO:0000256" key="2">
    <source>
        <dbReference type="ARBA" id="ARBA00022448"/>
    </source>
</evidence>
<protein>
    <recommendedName>
        <fullName evidence="13">FMN-binding domain-containing protein</fullName>
    </recommendedName>
</protein>
<evidence type="ECO:0000256" key="8">
    <source>
        <dbReference type="ARBA" id="ARBA00023170"/>
    </source>
</evidence>
<evidence type="ECO:0000256" key="1">
    <source>
        <dbReference type="ARBA" id="ARBA00004571"/>
    </source>
</evidence>
<comment type="similarity">
    <text evidence="10 11">Belongs to the TonB-dependent receptor family.</text>
</comment>
<keyword evidence="4 10" id="KW-0812">Transmembrane</keyword>
<feature type="domain" description="FMN-binding" evidence="13">
    <location>
        <begin position="168"/>
        <end position="247"/>
    </location>
</feature>
<keyword evidence="9 10" id="KW-0998">Cell outer membrane</keyword>
<evidence type="ECO:0000256" key="12">
    <source>
        <dbReference type="SAM" id="Phobius"/>
    </source>
</evidence>
<dbReference type="InterPro" id="IPR037066">
    <property type="entry name" value="Plug_dom_sf"/>
</dbReference>
<dbReference type="SMART" id="SM00900">
    <property type="entry name" value="FMN_bind"/>
    <property type="match status" value="1"/>
</dbReference>
<dbReference type="PANTHER" id="PTHR30069">
    <property type="entry name" value="TONB-DEPENDENT OUTER MEMBRANE RECEPTOR"/>
    <property type="match status" value="1"/>
</dbReference>
<dbReference type="InterPro" id="IPR007329">
    <property type="entry name" value="FMN-bd"/>
</dbReference>
<dbReference type="InterPro" id="IPR036942">
    <property type="entry name" value="Beta-barrel_TonB_sf"/>
</dbReference>
<dbReference type="InterPro" id="IPR039426">
    <property type="entry name" value="TonB-dep_rcpt-like"/>
</dbReference>
<dbReference type="SUPFAM" id="SSF56935">
    <property type="entry name" value="Porins"/>
    <property type="match status" value="1"/>
</dbReference>
<dbReference type="Gene3D" id="2.40.170.20">
    <property type="entry name" value="TonB-dependent receptor, beta-barrel domain"/>
    <property type="match status" value="1"/>
</dbReference>
<dbReference type="Pfam" id="PF04205">
    <property type="entry name" value="FMN_bind"/>
    <property type="match status" value="1"/>
</dbReference>
<keyword evidence="14" id="KW-0614">Plasmid</keyword>
<evidence type="ECO:0000256" key="9">
    <source>
        <dbReference type="ARBA" id="ARBA00023237"/>
    </source>
</evidence>
<keyword evidence="5" id="KW-0732">Signal</keyword>
<comment type="subcellular location">
    <subcellularLocation>
        <location evidence="1 10">Cell outer membrane</location>
        <topology evidence="1 10">Multi-pass membrane protein</topology>
    </subcellularLocation>
</comment>
<dbReference type="EMBL" id="AP025293">
    <property type="protein sequence ID" value="BDD00556.1"/>
    <property type="molecule type" value="Genomic_DNA"/>
</dbReference>
<evidence type="ECO:0000256" key="5">
    <source>
        <dbReference type="ARBA" id="ARBA00022729"/>
    </source>
</evidence>
<dbReference type="InterPro" id="IPR017896">
    <property type="entry name" value="4Fe4S_Fe-S-bd"/>
</dbReference>
<dbReference type="Pfam" id="PF07715">
    <property type="entry name" value="Plug"/>
    <property type="match status" value="1"/>
</dbReference>
<evidence type="ECO:0000259" key="13">
    <source>
        <dbReference type="SMART" id="SM00900"/>
    </source>
</evidence>
<dbReference type="Pfam" id="PF12801">
    <property type="entry name" value="Fer4_5"/>
    <property type="match status" value="2"/>
</dbReference>
<feature type="transmembrane region" description="Helical" evidence="12">
    <location>
        <begin position="268"/>
        <end position="287"/>
    </location>
</feature>
<dbReference type="PROSITE" id="PS52016">
    <property type="entry name" value="TONB_DEPENDENT_REC_3"/>
    <property type="match status" value="1"/>
</dbReference>
<evidence type="ECO:0000256" key="10">
    <source>
        <dbReference type="PROSITE-ProRule" id="PRU01360"/>
    </source>
</evidence>
<feature type="transmembrane region" description="Helical" evidence="12">
    <location>
        <begin position="326"/>
        <end position="348"/>
    </location>
</feature>
<evidence type="ECO:0000256" key="4">
    <source>
        <dbReference type="ARBA" id="ARBA00022692"/>
    </source>
</evidence>
<dbReference type="RefSeq" id="WP_338398397.1">
    <property type="nucleotide sequence ID" value="NZ_AP025293.1"/>
</dbReference>
<evidence type="ECO:0000256" key="3">
    <source>
        <dbReference type="ARBA" id="ARBA00022452"/>
    </source>
</evidence>
<dbReference type="PANTHER" id="PTHR30069:SF29">
    <property type="entry name" value="HEMOGLOBIN AND HEMOGLOBIN-HAPTOGLOBIN-BINDING PROTEIN 1-RELATED"/>
    <property type="match status" value="1"/>
</dbReference>
<keyword evidence="12" id="KW-1133">Transmembrane helix</keyword>
<accession>A0ABM7VHV1</accession>
<organism evidence="14 15">
    <name type="scientific">Persicobacter psychrovividus</name>
    <dbReference type="NCBI Taxonomy" id="387638"/>
    <lineage>
        <taxon>Bacteria</taxon>
        <taxon>Pseudomonadati</taxon>
        <taxon>Bacteroidota</taxon>
        <taxon>Cytophagia</taxon>
        <taxon>Cytophagales</taxon>
        <taxon>Persicobacteraceae</taxon>
        <taxon>Persicobacter</taxon>
    </lineage>
</organism>
<gene>
    <name evidence="14" type="ORF">PEPS_28360</name>
</gene>
<dbReference type="Proteomes" id="UP001354989">
    <property type="component" value="Plasmid pPP1"/>
</dbReference>
<dbReference type="Gene3D" id="2.170.130.10">
    <property type="entry name" value="TonB-dependent receptor, plug domain"/>
    <property type="match status" value="1"/>
</dbReference>
<name>A0ABM7VHV1_9BACT</name>
<dbReference type="InterPro" id="IPR012910">
    <property type="entry name" value="Plug_dom"/>
</dbReference>
<geneLocation type="plasmid" evidence="14 15">
    <name>pPP1</name>
</geneLocation>
<dbReference type="InterPro" id="IPR000531">
    <property type="entry name" value="Beta-barrel_TonB"/>
</dbReference>
<evidence type="ECO:0000256" key="7">
    <source>
        <dbReference type="ARBA" id="ARBA00023136"/>
    </source>
</evidence>